<dbReference type="SUPFAM" id="SSF52540">
    <property type="entry name" value="P-loop containing nucleoside triphosphate hydrolases"/>
    <property type="match status" value="1"/>
</dbReference>
<feature type="region of interest" description="Disordered" evidence="7">
    <location>
        <begin position="1035"/>
        <end position="1135"/>
    </location>
</feature>
<dbReference type="PANTHER" id="PTHR11361:SF34">
    <property type="entry name" value="DNA MISMATCH REPAIR PROTEIN MSH1, MITOCHONDRIAL"/>
    <property type="match status" value="1"/>
</dbReference>
<evidence type="ECO:0000313" key="10">
    <source>
        <dbReference type="Proteomes" id="UP000326924"/>
    </source>
</evidence>
<evidence type="ECO:0000256" key="1">
    <source>
        <dbReference type="ARBA" id="ARBA00006271"/>
    </source>
</evidence>
<feature type="compositionally biased region" description="Polar residues" evidence="7">
    <location>
        <begin position="1115"/>
        <end position="1125"/>
    </location>
</feature>
<evidence type="ECO:0000256" key="2">
    <source>
        <dbReference type="ARBA" id="ARBA00022741"/>
    </source>
</evidence>
<evidence type="ECO:0000259" key="8">
    <source>
        <dbReference type="PROSITE" id="PS00486"/>
    </source>
</evidence>
<dbReference type="SUPFAM" id="SSF55271">
    <property type="entry name" value="DNA repair protein MutS, domain I"/>
    <property type="match status" value="1"/>
</dbReference>
<dbReference type="GO" id="GO:0005524">
    <property type="term" value="F:ATP binding"/>
    <property type="evidence" value="ECO:0007669"/>
    <property type="project" value="UniProtKB-KW"/>
</dbReference>
<dbReference type="OrthoDB" id="2534523at2759"/>
<dbReference type="Gene3D" id="1.10.1420.10">
    <property type="match status" value="1"/>
</dbReference>
<comment type="similarity">
    <text evidence="1">Belongs to the DNA mismatch repair MutS family.</text>
</comment>
<feature type="domain" description="DNA mismatch repair proteins mutS family" evidence="8">
    <location>
        <begin position="907"/>
        <end position="923"/>
    </location>
</feature>
<feature type="compositionally biased region" description="Basic and acidic residues" evidence="7">
    <location>
        <begin position="1126"/>
        <end position="1135"/>
    </location>
</feature>
<dbReference type="SUPFAM" id="SSF48334">
    <property type="entry name" value="DNA repair protein MutS, domain III"/>
    <property type="match status" value="1"/>
</dbReference>
<dbReference type="Pfam" id="PF01624">
    <property type="entry name" value="MutS_I"/>
    <property type="match status" value="1"/>
</dbReference>
<dbReference type="Proteomes" id="UP000326924">
    <property type="component" value="Unassembled WGS sequence"/>
</dbReference>
<comment type="caution">
    <text evidence="9">The sequence shown here is derived from an EMBL/GenBank/DDBJ whole genome shotgun (WGS) entry which is preliminary data.</text>
</comment>
<feature type="region of interest" description="Disordered" evidence="7">
    <location>
        <begin position="1"/>
        <end position="20"/>
    </location>
</feature>
<dbReference type="Gene3D" id="3.40.1170.10">
    <property type="entry name" value="DNA repair protein MutS, domain I"/>
    <property type="match status" value="1"/>
</dbReference>
<dbReference type="InterPro" id="IPR007860">
    <property type="entry name" value="DNA_mmatch_repair_MutS_con_dom"/>
</dbReference>
<keyword evidence="4" id="KW-0067">ATP-binding</keyword>
<dbReference type="InterPro" id="IPR036187">
    <property type="entry name" value="DNA_mismatch_repair_MutS_sf"/>
</dbReference>
<dbReference type="InterPro" id="IPR027417">
    <property type="entry name" value="P-loop_NTPase"/>
</dbReference>
<dbReference type="InterPro" id="IPR045076">
    <property type="entry name" value="MutS"/>
</dbReference>
<keyword evidence="2" id="KW-0547">Nucleotide-binding</keyword>
<dbReference type="PANTHER" id="PTHR11361">
    <property type="entry name" value="DNA MISMATCH REPAIR PROTEIN MUTS FAMILY MEMBER"/>
    <property type="match status" value="1"/>
</dbReference>
<dbReference type="SMART" id="SM00533">
    <property type="entry name" value="MUTSd"/>
    <property type="match status" value="1"/>
</dbReference>
<feature type="region of interest" description="Disordered" evidence="7">
    <location>
        <begin position="1271"/>
        <end position="1331"/>
    </location>
</feature>
<reference evidence="9 10" key="1">
    <citation type="submission" date="2019-09" db="EMBL/GenBank/DDBJ databases">
        <title>Draft genome of the ectomycorrhizal ascomycete Sphaerosporella brunnea.</title>
        <authorList>
            <consortium name="DOE Joint Genome Institute"/>
            <person name="Benucci G.M."/>
            <person name="Marozzi G."/>
            <person name="Antonielli L."/>
            <person name="Sanchez S."/>
            <person name="Marco P."/>
            <person name="Wang X."/>
            <person name="Falini L.B."/>
            <person name="Barry K."/>
            <person name="Haridas S."/>
            <person name="Lipzen A."/>
            <person name="Labutti K."/>
            <person name="Grigoriev I.V."/>
            <person name="Murat C."/>
            <person name="Martin F."/>
            <person name="Albertini E."/>
            <person name="Donnini D."/>
            <person name="Bonito G."/>
        </authorList>
    </citation>
    <scope>NUCLEOTIDE SEQUENCE [LARGE SCALE GENOMIC DNA]</scope>
    <source>
        <strain evidence="9 10">Sb_GMNB300</strain>
    </source>
</reference>
<organism evidence="9 10">
    <name type="scientific">Sphaerosporella brunnea</name>
    <dbReference type="NCBI Taxonomy" id="1250544"/>
    <lineage>
        <taxon>Eukaryota</taxon>
        <taxon>Fungi</taxon>
        <taxon>Dikarya</taxon>
        <taxon>Ascomycota</taxon>
        <taxon>Pezizomycotina</taxon>
        <taxon>Pezizomycetes</taxon>
        <taxon>Pezizales</taxon>
        <taxon>Pyronemataceae</taxon>
        <taxon>Sphaerosporella</taxon>
    </lineage>
</organism>
<dbReference type="FunFam" id="3.40.50.300:FF:001238">
    <property type="entry name" value="DNA mismatch repair protein"/>
    <property type="match status" value="1"/>
</dbReference>
<dbReference type="SUPFAM" id="SSF53150">
    <property type="entry name" value="DNA repair protein MutS, domain II"/>
    <property type="match status" value="1"/>
</dbReference>
<dbReference type="PROSITE" id="PS00486">
    <property type="entry name" value="DNA_MISMATCH_REPAIR_2"/>
    <property type="match status" value="1"/>
</dbReference>
<proteinExistence type="inferred from homology"/>
<dbReference type="InterPro" id="IPR016151">
    <property type="entry name" value="DNA_mismatch_repair_MutS_N"/>
</dbReference>
<protein>
    <submittedName>
        <fullName evidence="9">Muts domain V-domain-containing protein</fullName>
    </submittedName>
</protein>
<dbReference type="GO" id="GO:0030983">
    <property type="term" value="F:mismatched DNA binding"/>
    <property type="evidence" value="ECO:0007669"/>
    <property type="project" value="InterPro"/>
</dbReference>
<keyword evidence="6" id="KW-0234">DNA repair</keyword>
<keyword evidence="3" id="KW-0227">DNA damage</keyword>
<evidence type="ECO:0000256" key="3">
    <source>
        <dbReference type="ARBA" id="ARBA00022763"/>
    </source>
</evidence>
<dbReference type="InterPro" id="IPR007695">
    <property type="entry name" value="DNA_mismatch_repair_MutS-lik_N"/>
</dbReference>
<dbReference type="SMART" id="SM00534">
    <property type="entry name" value="MUTSac"/>
    <property type="match status" value="1"/>
</dbReference>
<dbReference type="GO" id="GO:0005739">
    <property type="term" value="C:mitochondrion"/>
    <property type="evidence" value="ECO:0007669"/>
    <property type="project" value="TreeGrafter"/>
</dbReference>
<evidence type="ECO:0000313" key="9">
    <source>
        <dbReference type="EMBL" id="KAA8892867.1"/>
    </source>
</evidence>
<sequence length="1331" mass="147657">MHRLPRRRPPSATPLLSRRFASLPGGRVSVREAKARKSQERFSLEDLGAFALPERRVRNLPRIGEVWSDAPLQTVHSEQGAVKPPPAARRRRKALEQGLLVPLEEATPLEPIQDRRYPPVVQQALDNMAELGPGVVLLTRVGGFYELYFSHAEQWASRMEIKLSWKKTTAGPVPMAGFPFWLLEKYLKILVEDERVFVAICEEYPRGEDADAATGGVDVVGLQFERRIARIVTPGTLIDEEWIEQGENHFLLAVERAEEGNVGLAWADIGTGEVFVTACEPEHLAAEVARIAPREVVCAKSEQGTLLELQERPTWVVSTYELETVKPISRWAEIVDSEEDVLGLQKLKTLELMAAERLLNYVGARMPGVQVKLQAPVRRDSSKVMGIDVNSMRGLEIKATVRDGTAKGSLLHTVNRTVTRGGRRLLGNWLTRVMRGLTEAANPSTDVDVIVKRLDLVETLLNDEVLRGDIIALLKRTHDSQRIVQKISMGRGDADDMVALAQTIVVTEELLERLTNTNKKIFRSIISRISCPSELADKILNAIDEEGLMRHQIEAADVAATISETPSAADVEESSKAVEELLEEVVEAGAGKKRMRKRRISQGIENSLSRATLGEADGDDAWIMKKTASPLLGELHARLQALREAKGHLEVHLRNKLSTLICYNERGARSLSDSGLDAQSLTLKWSPLLGHFCHVKGKDVGIPGVLSVSASKTTRSFLHPEWTRLGESINNVRLRIRTEEKEVFNSILKDVKAEIRALRGNAAVLDELDVVAGFAALAQEQNLIRPRINVGTKHKIVGGRHITVEAGLRAQGQQFVGNECYVGDKETLWLVTGPNMAGKSTFLRQNALISILAQTGSFVPATYANLGIVDRIFSRIGSADNLYNAQSTFMIEMLETAQILRSATQRSFVIMDEIGRGTAPRDGTAVAAAVLKHLVEKSKCRTLFATHFHELADMVGDDRRVATWCSDVKVEKNGSWSFVHKLREGVNRESHALRVARMAGMPGEVLKDAEEILKAQAKREKRERSIIEGLEVEEKRAEKERREQLRRERERMEREALQREEEKRRKRKRREAEAKAAQEATTQQPTTHQPPSQERIKDALDAAAEQESADHQAAELSQTIITTETSKAEKEKSRREVEAARKAFAQAAKVVAEAGMKLKADAKRRELQALGEKLKEFGKGGKRRKEVKEVEAIAQVGVREEVVVGVEEVVVGEEVVVETGTLAVQEEVLEVRGESEPETLPLAKGNAVEAAEVTVKQEDIVVQIETLAEAKQEEEEEVVVAETESLPPPPPPSSATGNEAIHPAEEPLLVQEEEEEEHEAVVGRKQQAANV</sequence>
<dbReference type="GO" id="GO:0043504">
    <property type="term" value="P:mitochondrial DNA repair"/>
    <property type="evidence" value="ECO:0007669"/>
    <property type="project" value="TreeGrafter"/>
</dbReference>
<dbReference type="Gene3D" id="3.30.420.110">
    <property type="entry name" value="MutS, connector domain"/>
    <property type="match status" value="1"/>
</dbReference>
<feature type="compositionally biased region" description="Basic and acidic residues" evidence="7">
    <location>
        <begin position="1035"/>
        <end position="1063"/>
    </location>
</feature>
<feature type="compositionally biased region" description="Low complexity" evidence="7">
    <location>
        <begin position="1077"/>
        <end position="1093"/>
    </location>
</feature>
<evidence type="ECO:0000256" key="5">
    <source>
        <dbReference type="ARBA" id="ARBA00023125"/>
    </source>
</evidence>
<dbReference type="Pfam" id="PF00488">
    <property type="entry name" value="MutS_V"/>
    <property type="match status" value="1"/>
</dbReference>
<dbReference type="Pfam" id="PF05188">
    <property type="entry name" value="MutS_II"/>
    <property type="match status" value="1"/>
</dbReference>
<dbReference type="InterPro" id="IPR000432">
    <property type="entry name" value="DNA_mismatch_repair_MutS_C"/>
</dbReference>
<dbReference type="InParanoid" id="A0A5J5ECS1"/>
<dbReference type="GO" id="GO:0005634">
    <property type="term" value="C:nucleus"/>
    <property type="evidence" value="ECO:0007669"/>
    <property type="project" value="TreeGrafter"/>
</dbReference>
<dbReference type="InterPro" id="IPR036678">
    <property type="entry name" value="MutS_con_dom_sf"/>
</dbReference>
<evidence type="ECO:0000256" key="7">
    <source>
        <dbReference type="SAM" id="MobiDB-lite"/>
    </source>
</evidence>
<accession>A0A5J5ECS1</accession>
<evidence type="ECO:0000256" key="6">
    <source>
        <dbReference type="ARBA" id="ARBA00023204"/>
    </source>
</evidence>
<keyword evidence="5" id="KW-0238">DNA-binding</keyword>
<dbReference type="Gene3D" id="3.40.50.300">
    <property type="entry name" value="P-loop containing nucleotide triphosphate hydrolases"/>
    <property type="match status" value="1"/>
</dbReference>
<dbReference type="GO" id="GO:0006298">
    <property type="term" value="P:mismatch repair"/>
    <property type="evidence" value="ECO:0007669"/>
    <property type="project" value="InterPro"/>
</dbReference>
<evidence type="ECO:0000256" key="4">
    <source>
        <dbReference type="ARBA" id="ARBA00022840"/>
    </source>
</evidence>
<name>A0A5J5ECS1_9PEZI</name>
<dbReference type="Pfam" id="PF05192">
    <property type="entry name" value="MutS_III"/>
    <property type="match status" value="1"/>
</dbReference>
<dbReference type="EMBL" id="VXIS01000562">
    <property type="protein sequence ID" value="KAA8892867.1"/>
    <property type="molecule type" value="Genomic_DNA"/>
</dbReference>
<gene>
    <name evidence="9" type="ORF">FN846DRAFT_1026017</name>
</gene>
<dbReference type="FunCoup" id="A0A5J5ECS1">
    <property type="interactions" value="25"/>
</dbReference>
<dbReference type="InterPro" id="IPR007696">
    <property type="entry name" value="DNA_mismatch_repair_MutS_core"/>
</dbReference>
<keyword evidence="10" id="KW-1185">Reference proteome</keyword>
<dbReference type="GO" id="GO:0140664">
    <property type="term" value="F:ATP-dependent DNA damage sensor activity"/>
    <property type="evidence" value="ECO:0007669"/>
    <property type="project" value="InterPro"/>
</dbReference>